<dbReference type="SUPFAM" id="SSF52540">
    <property type="entry name" value="P-loop containing nucleoside triphosphate hydrolases"/>
    <property type="match status" value="1"/>
</dbReference>
<dbReference type="AlphaFoldDB" id="A0A9Q0G9E5"/>
<evidence type="ECO:0000313" key="2">
    <source>
        <dbReference type="EMBL" id="KAJ4845652.1"/>
    </source>
</evidence>
<dbReference type="Gene3D" id="3.40.50.300">
    <property type="entry name" value="P-loop containing nucleotide triphosphate hydrolases"/>
    <property type="match status" value="1"/>
</dbReference>
<dbReference type="Proteomes" id="UP001141552">
    <property type="component" value="Unassembled WGS sequence"/>
</dbReference>
<dbReference type="Pfam" id="PF00931">
    <property type="entry name" value="NB-ARC"/>
    <property type="match status" value="1"/>
</dbReference>
<keyword evidence="3" id="KW-1185">Reference proteome</keyword>
<evidence type="ECO:0000259" key="1">
    <source>
        <dbReference type="Pfam" id="PF00931"/>
    </source>
</evidence>
<reference evidence="2" key="1">
    <citation type="submission" date="2022-02" db="EMBL/GenBank/DDBJ databases">
        <authorList>
            <person name="Henning P.M."/>
            <person name="McCubbin A.G."/>
            <person name="Shore J.S."/>
        </authorList>
    </citation>
    <scope>NUCLEOTIDE SEQUENCE</scope>
    <source>
        <strain evidence="2">F60SS</strain>
        <tissue evidence="2">Leaves</tissue>
    </source>
</reference>
<dbReference type="InterPro" id="IPR027417">
    <property type="entry name" value="P-loop_NTPase"/>
</dbReference>
<reference evidence="2" key="2">
    <citation type="journal article" date="2023" name="Plants (Basel)">
        <title>Annotation of the Turnera subulata (Passifloraceae) Draft Genome Reveals the S-Locus Evolved after the Divergence of Turneroideae from Passifloroideae in a Stepwise Manner.</title>
        <authorList>
            <person name="Henning P.M."/>
            <person name="Roalson E.H."/>
            <person name="Mir W."/>
            <person name="McCubbin A.G."/>
            <person name="Shore J.S."/>
        </authorList>
    </citation>
    <scope>NUCLEOTIDE SEQUENCE</scope>
    <source>
        <strain evidence="2">F60SS</strain>
    </source>
</reference>
<evidence type="ECO:0000313" key="3">
    <source>
        <dbReference type="Proteomes" id="UP001141552"/>
    </source>
</evidence>
<gene>
    <name evidence="2" type="ORF">Tsubulata_027424</name>
</gene>
<protein>
    <recommendedName>
        <fullName evidence="1">NB-ARC domain-containing protein</fullName>
    </recommendedName>
</protein>
<dbReference type="OrthoDB" id="912025at2759"/>
<organism evidence="2 3">
    <name type="scientific">Turnera subulata</name>
    <dbReference type="NCBI Taxonomy" id="218843"/>
    <lineage>
        <taxon>Eukaryota</taxon>
        <taxon>Viridiplantae</taxon>
        <taxon>Streptophyta</taxon>
        <taxon>Embryophyta</taxon>
        <taxon>Tracheophyta</taxon>
        <taxon>Spermatophyta</taxon>
        <taxon>Magnoliopsida</taxon>
        <taxon>eudicotyledons</taxon>
        <taxon>Gunneridae</taxon>
        <taxon>Pentapetalae</taxon>
        <taxon>rosids</taxon>
        <taxon>fabids</taxon>
        <taxon>Malpighiales</taxon>
        <taxon>Passifloraceae</taxon>
        <taxon>Turnera</taxon>
    </lineage>
</organism>
<dbReference type="GO" id="GO:0043531">
    <property type="term" value="F:ADP binding"/>
    <property type="evidence" value="ECO:0007669"/>
    <property type="project" value="InterPro"/>
</dbReference>
<dbReference type="InterPro" id="IPR002182">
    <property type="entry name" value="NB-ARC"/>
</dbReference>
<name>A0A9Q0G9E5_9ROSI</name>
<dbReference type="EMBL" id="JAKUCV010001608">
    <property type="protein sequence ID" value="KAJ4845652.1"/>
    <property type="molecule type" value="Genomic_DNA"/>
</dbReference>
<accession>A0A9Q0G9E5</accession>
<comment type="caution">
    <text evidence="2">The sequence shown here is derived from an EMBL/GenBank/DDBJ whole genome shotgun (WGS) entry which is preliminary data.</text>
</comment>
<sequence>MLVNYLERRRYVVVLDDVWDTELWNNIKVALPNSQLGCRVIITTWMENIAAKSFEVGSNIHHIKPLEENKLGPYFVAKPSHGMPGDVRKSLKIWPRMLLQRAEAFHLQLCLWVVSSLLNVQSWNGRQPTIALVGN</sequence>
<proteinExistence type="predicted"/>
<feature type="domain" description="NB-ARC" evidence="1">
    <location>
        <begin position="1"/>
        <end position="69"/>
    </location>
</feature>